<dbReference type="GO" id="GO:0005085">
    <property type="term" value="F:guanyl-nucleotide exchange factor activity"/>
    <property type="evidence" value="ECO:0007669"/>
    <property type="project" value="InterPro"/>
</dbReference>
<feature type="compositionally biased region" description="Polar residues" evidence="11">
    <location>
        <begin position="493"/>
        <end position="511"/>
    </location>
</feature>
<keyword evidence="5 10" id="KW-0256">Endoplasmic reticulum</keyword>
<dbReference type="GO" id="GO:0006888">
    <property type="term" value="P:endoplasmic reticulum to Golgi vesicle-mediated transport"/>
    <property type="evidence" value="ECO:0007669"/>
    <property type="project" value="UniProtKB-UniRule"/>
</dbReference>
<dbReference type="GO" id="GO:0000139">
    <property type="term" value="C:Golgi membrane"/>
    <property type="evidence" value="ECO:0007669"/>
    <property type="project" value="UniProtKB-SubCell"/>
</dbReference>
<dbReference type="AlphaFoldDB" id="K0KAF6"/>
<dbReference type="PANTHER" id="PTHR23284">
    <property type="entry name" value="PROLACTIN REGULATORY ELEMENT BINDING PROTEIN"/>
    <property type="match status" value="1"/>
</dbReference>
<evidence type="ECO:0000256" key="8">
    <source>
        <dbReference type="ARBA" id="ARBA00022989"/>
    </source>
</evidence>
<feature type="compositionally biased region" description="Acidic residues" evidence="11">
    <location>
        <begin position="1075"/>
        <end position="1105"/>
    </location>
</feature>
<dbReference type="InterPro" id="IPR015943">
    <property type="entry name" value="WD40/YVTN_repeat-like_dom_sf"/>
</dbReference>
<feature type="compositionally biased region" description="Low complexity" evidence="11">
    <location>
        <begin position="710"/>
        <end position="723"/>
    </location>
</feature>
<feature type="compositionally biased region" description="Polar residues" evidence="11">
    <location>
        <begin position="995"/>
        <end position="1007"/>
    </location>
</feature>
<comment type="similarity">
    <text evidence="10">Belongs to the WD repeat SEC12 family.</text>
</comment>
<evidence type="ECO:0000313" key="13">
    <source>
        <dbReference type="Proteomes" id="UP000009328"/>
    </source>
</evidence>
<feature type="compositionally biased region" description="Acidic residues" evidence="11">
    <location>
        <begin position="916"/>
        <end position="949"/>
    </location>
</feature>
<sequence>MVKFNTAVYDIGYPIYGAKFLNDQTLLVTGGGGEGNNEISNRLTALTINLNKLKKPIKKFRELKLNDENDAPSCLDSNNNVILLGCNEATSTIQSNGQNNNLQKFIYIKDHLKFITSTSLEQGQTNPSIYQKFINISSNGSIAAIASSSIPTIIHILDPVNLFEKYEIETNNEVKDLDISPDGKNLTYITKTNTIEIISIITGKSLLRRIDFDLNINLNKVKFINNDHVLLGVSFKNEIGIGLIKLSLNGKLKTIKQNLQISKKIKSINSIDINSKNGVISIAGNENSIILFKLQSLKKIKIFNNVHLLSISKLTSSPNGKFLASVSVSNTINIIEIPDQLGVETHYIYYFFLRSFQILVFALLVKFGLWWYEHRDQGNSVDFSEYFTLNQRSITSGPTLTEDLGIESTLTPESTITTDLITRTTDLVSTTDIVDERQVENDNLENSDVESSQDDVKTLIEEINKDPISNIEEVIKTLTTSTPSIETPLETPAETSTETSIETPLETSSPYSIETPLTTSLSSSEYTPTIESTSFPQIKTENQQFKDAIPLENQYKSFEINPTISKPVDETSSITQLNGSDSSDSSDSNKTSSTSIGKKKKKSKSKKSKKRKTRKNKLLTLLNSTETYEPSSEIGSIEKSIPIETSILTETETQTEKELETKTKTQTETEKELETETVIDPEIENLTSKLASKLNDFSSSKHLHKDEEITTTTDEVINTEIEISTSTEADPAETELKVRDVEEESDSNDSSDSNSSDSESESETSSDSESDSEPDTESTSLTNSSESTTKDKVPSESKVAGTSPLEIEITTPTGTLTQTSFEIQESNTLNSSNLQDDELEDVSKVAKPAPVIETDESTPETPVAEDVETEVVMSADEADDEESSDEELETNVENEIKAKETSDLEIPVDDEVKTDFDEDKNEDESEVVGEEPDVEDVEKVEDSEVQEDALESKVQEEEESEAEESSDDNDEESESESESEEINDEITESKEFETLNATKSPKETSQVEIEKNELEEDEEKQIIGDVEEEEESDSGSSEESELDSESDSESSEDEEEASEEENKESSSNLKSKTESDEDEEYITADEDESIDLNSDEEQEGDLDSDQDSKPEDEQDSEPEESEDEAEEQDSEDSEEEEESDSEPEELEEDKKTESIINHDEL</sequence>
<keyword evidence="6" id="KW-0931">ER-Golgi transport</keyword>
<comment type="caution">
    <text evidence="12">The sequence shown here is derived from an EMBL/GenBank/DDBJ whole genome shotgun (WGS) entry which is preliminary data.</text>
</comment>
<feature type="compositionally biased region" description="Basic residues" evidence="11">
    <location>
        <begin position="597"/>
        <end position="617"/>
    </location>
</feature>
<dbReference type="eggNOG" id="KOG0771">
    <property type="taxonomic scope" value="Eukaryota"/>
</dbReference>
<dbReference type="PANTHER" id="PTHR23284:SF0">
    <property type="entry name" value="PROLACTIN REGULATORY ELEMENT-BINDING PROTEIN"/>
    <property type="match status" value="1"/>
</dbReference>
<keyword evidence="1 10" id="KW-0813">Transport</keyword>
<dbReference type="GO" id="GO:0003400">
    <property type="term" value="P:regulation of COPII vesicle coating"/>
    <property type="evidence" value="ECO:0007669"/>
    <property type="project" value="UniProtKB-UniRule"/>
</dbReference>
<feature type="compositionally biased region" description="Low complexity" evidence="11">
    <location>
        <begin position="580"/>
        <end position="596"/>
    </location>
</feature>
<organism evidence="12 13">
    <name type="scientific">Wickerhamomyces ciferrii (strain ATCC 14091 / BCRC 22168 / CBS 111 / JCM 3599 / NBRC 0793 / NRRL Y-1031 F-60-10)</name>
    <name type="common">Yeast</name>
    <name type="synonym">Pichia ciferrii</name>
    <dbReference type="NCBI Taxonomy" id="1206466"/>
    <lineage>
        <taxon>Eukaryota</taxon>
        <taxon>Fungi</taxon>
        <taxon>Dikarya</taxon>
        <taxon>Ascomycota</taxon>
        <taxon>Saccharomycotina</taxon>
        <taxon>Saccharomycetes</taxon>
        <taxon>Phaffomycetales</taxon>
        <taxon>Wickerhamomycetaceae</taxon>
        <taxon>Wickerhamomyces</taxon>
    </lineage>
</organism>
<feature type="compositionally biased region" description="Acidic residues" evidence="11">
    <location>
        <begin position="758"/>
        <end position="776"/>
    </location>
</feature>
<keyword evidence="9" id="KW-0472">Membrane</keyword>
<dbReference type="InterPro" id="IPR045260">
    <property type="entry name" value="Sec12-like"/>
</dbReference>
<evidence type="ECO:0000256" key="9">
    <source>
        <dbReference type="ARBA" id="ARBA00023136"/>
    </source>
</evidence>
<feature type="compositionally biased region" description="Acidic residues" evidence="11">
    <location>
        <begin position="853"/>
        <end position="869"/>
    </location>
</feature>
<feature type="compositionally biased region" description="Acidic residues" evidence="11">
    <location>
        <begin position="876"/>
        <end position="892"/>
    </location>
</feature>
<dbReference type="HOGENOM" id="CLU_275226_0_0_1"/>
<feature type="compositionally biased region" description="Low complexity" evidence="11">
    <location>
        <begin position="777"/>
        <end position="787"/>
    </location>
</feature>
<dbReference type="GO" id="GO:0005789">
    <property type="term" value="C:endoplasmic reticulum membrane"/>
    <property type="evidence" value="ECO:0007669"/>
    <property type="project" value="UniProtKB-SubCell"/>
</dbReference>
<feature type="compositionally biased region" description="Polar residues" evidence="11">
    <location>
        <begin position="560"/>
        <end position="579"/>
    </location>
</feature>
<feature type="region of interest" description="Disordered" evidence="11">
    <location>
        <begin position="479"/>
        <end position="539"/>
    </location>
</feature>
<evidence type="ECO:0000256" key="4">
    <source>
        <dbReference type="ARBA" id="ARBA00022737"/>
    </source>
</evidence>
<evidence type="ECO:0000256" key="6">
    <source>
        <dbReference type="ARBA" id="ARBA00022892"/>
    </source>
</evidence>
<proteinExistence type="inferred from homology"/>
<feature type="compositionally biased region" description="Acidic residues" evidence="11">
    <location>
        <begin position="1112"/>
        <end position="1147"/>
    </location>
</feature>
<evidence type="ECO:0000313" key="12">
    <source>
        <dbReference type="EMBL" id="CCH41950.1"/>
    </source>
</evidence>
<evidence type="ECO:0000256" key="1">
    <source>
        <dbReference type="ARBA" id="ARBA00022448"/>
    </source>
</evidence>
<dbReference type="GO" id="GO:0015031">
    <property type="term" value="P:protein transport"/>
    <property type="evidence" value="ECO:0007669"/>
    <property type="project" value="UniProtKB-KW"/>
</dbReference>
<feature type="region of interest" description="Disordered" evidence="11">
    <location>
        <begin position="696"/>
        <end position="1161"/>
    </location>
</feature>
<feature type="compositionally biased region" description="Polar residues" evidence="11">
    <location>
        <begin position="530"/>
        <end position="539"/>
    </location>
</feature>
<keyword evidence="2 10" id="KW-0853">WD repeat</keyword>
<feature type="region of interest" description="Disordered" evidence="11">
    <location>
        <begin position="560"/>
        <end position="634"/>
    </location>
</feature>
<evidence type="ECO:0000256" key="11">
    <source>
        <dbReference type="SAM" id="MobiDB-lite"/>
    </source>
</evidence>
<keyword evidence="4 10" id="KW-0677">Repeat</keyword>
<evidence type="ECO:0000256" key="3">
    <source>
        <dbReference type="ARBA" id="ARBA00022692"/>
    </source>
</evidence>
<feature type="region of interest" description="Disordered" evidence="11">
    <location>
        <begin position="651"/>
        <end position="677"/>
    </location>
</feature>
<keyword evidence="13" id="KW-1185">Reference proteome</keyword>
<feature type="compositionally biased region" description="Basic and acidic residues" evidence="11">
    <location>
        <begin position="654"/>
        <end position="674"/>
    </location>
</feature>
<feature type="compositionally biased region" description="Low complexity" evidence="11">
    <location>
        <begin position="512"/>
        <end position="529"/>
    </location>
</feature>
<evidence type="ECO:0000256" key="7">
    <source>
        <dbReference type="ARBA" id="ARBA00022927"/>
    </source>
</evidence>
<dbReference type="Proteomes" id="UP000009328">
    <property type="component" value="Unassembled WGS sequence"/>
</dbReference>
<name>K0KAF6_WICCF</name>
<keyword evidence="7 10" id="KW-0653">Protein transport</keyword>
<gene>
    <name evidence="12" type="ORF">BN7_1489</name>
</gene>
<dbReference type="SUPFAM" id="SSF50978">
    <property type="entry name" value="WD40 repeat-like"/>
    <property type="match status" value="1"/>
</dbReference>
<dbReference type="InterPro" id="IPR036322">
    <property type="entry name" value="WD40_repeat_dom_sf"/>
</dbReference>
<dbReference type="STRING" id="1206466.K0KAF6"/>
<keyword evidence="8" id="KW-1133">Transmembrane helix</keyword>
<feature type="compositionally biased region" description="Acidic residues" evidence="11">
    <location>
        <begin position="956"/>
        <end position="986"/>
    </location>
</feature>
<evidence type="ECO:0000256" key="2">
    <source>
        <dbReference type="ARBA" id="ARBA00022574"/>
    </source>
</evidence>
<dbReference type="EMBL" id="CAIF01000030">
    <property type="protein sequence ID" value="CCH41950.1"/>
    <property type="molecule type" value="Genomic_DNA"/>
</dbReference>
<comment type="function">
    <text evidence="10">Guanine nucleotide-exchange factor (GEF) required for the formation or budding of transport vesicles from the ER.</text>
</comment>
<feature type="compositionally biased region" description="Acidic residues" evidence="11">
    <location>
        <begin position="1013"/>
        <end position="1062"/>
    </location>
</feature>
<dbReference type="InterPro" id="IPR001680">
    <property type="entry name" value="WD40_rpt"/>
</dbReference>
<dbReference type="SMART" id="SM00320">
    <property type="entry name" value="WD40"/>
    <property type="match status" value="3"/>
</dbReference>
<evidence type="ECO:0000256" key="5">
    <source>
        <dbReference type="ARBA" id="ARBA00022824"/>
    </source>
</evidence>
<dbReference type="Gene3D" id="2.130.10.10">
    <property type="entry name" value="YVTN repeat-like/Quinoprotein amine dehydrogenase"/>
    <property type="match status" value="1"/>
</dbReference>
<keyword evidence="3" id="KW-0812">Transmembrane</keyword>
<reference evidence="12 13" key="1">
    <citation type="journal article" date="2012" name="Eukaryot. Cell">
        <title>Draft genome sequence of Wickerhamomyces ciferrii NRRL Y-1031 F-60-10.</title>
        <authorList>
            <person name="Schneider J."/>
            <person name="Andrea H."/>
            <person name="Blom J."/>
            <person name="Jaenicke S."/>
            <person name="Ruckert C."/>
            <person name="Schorsch C."/>
            <person name="Szczepanowski R."/>
            <person name="Farwick M."/>
            <person name="Goesmann A."/>
            <person name="Puhler A."/>
            <person name="Schaffer S."/>
            <person name="Tauch A."/>
            <person name="Kohler T."/>
            <person name="Brinkrolf K."/>
        </authorList>
    </citation>
    <scope>NUCLEOTIDE SEQUENCE [LARGE SCALE GENOMIC DNA]</scope>
    <source>
        <strain evidence="13">ATCC 14091 / BCRC 22168 / CBS 111 / JCM 3599 / NBRC 0793 / NRRL Y-1031 F-60-10</strain>
    </source>
</reference>
<feature type="compositionally biased region" description="Basic and acidic residues" evidence="11">
    <location>
        <begin position="1148"/>
        <end position="1161"/>
    </location>
</feature>
<protein>
    <recommendedName>
        <fullName evidence="10">Guanine nucleotide-exchange factor SEC12</fullName>
    </recommendedName>
</protein>
<comment type="subcellular location">
    <subcellularLocation>
        <location evidence="10">Endoplasmic reticulum membrane</location>
        <topology evidence="10">Single-pass type II membrane protein</topology>
    </subcellularLocation>
    <subcellularLocation>
        <location evidence="10">Golgi apparatus membrane</location>
        <topology evidence="10">Single-pass type II membrane protein</topology>
    </subcellularLocation>
</comment>
<feature type="compositionally biased region" description="Polar residues" evidence="11">
    <location>
        <begin position="810"/>
        <end position="834"/>
    </location>
</feature>
<dbReference type="InParanoid" id="K0KAF6"/>
<accession>K0KAF6</accession>
<evidence type="ECO:0000256" key="10">
    <source>
        <dbReference type="RuleBase" id="RU369019"/>
    </source>
</evidence>